<feature type="binding site" evidence="23">
    <location>
        <position position="143"/>
    </location>
    <ligand>
        <name>substrate</name>
    </ligand>
</feature>
<evidence type="ECO:0000313" key="27">
    <source>
        <dbReference type="EMBL" id="KAG0580993.1"/>
    </source>
</evidence>
<keyword evidence="16" id="KW-0325">Glycoprotein</keyword>
<comment type="caution">
    <text evidence="27">The sequence shown here is derived from an EMBL/GenBank/DDBJ whole genome shotgun (WGS) entry which is preliminary data.</text>
</comment>
<keyword evidence="17 24" id="KW-0464">Manganese</keyword>
<evidence type="ECO:0000256" key="23">
    <source>
        <dbReference type="PIRSR" id="PIRSR607754-1"/>
    </source>
</evidence>
<evidence type="ECO:0000256" key="6">
    <source>
        <dbReference type="ARBA" id="ARBA00014817"/>
    </source>
</evidence>
<dbReference type="SUPFAM" id="SSF53448">
    <property type="entry name" value="Nucleotide-diphospho-sugar transferases"/>
    <property type="match status" value="1"/>
</dbReference>
<name>A0A8T0IER1_CERPU</name>
<keyword evidence="7" id="KW-0328">Glycosyltransferase</keyword>
<reference evidence="27" key="1">
    <citation type="submission" date="2020-06" db="EMBL/GenBank/DDBJ databases">
        <title>WGS assembly of Ceratodon purpureus strain R40.</title>
        <authorList>
            <person name="Carey S.B."/>
            <person name="Jenkins J."/>
            <person name="Shu S."/>
            <person name="Lovell J.T."/>
            <person name="Sreedasyam A."/>
            <person name="Maumus F."/>
            <person name="Tiley G.P."/>
            <person name="Fernandez-Pozo N."/>
            <person name="Barry K."/>
            <person name="Chen C."/>
            <person name="Wang M."/>
            <person name="Lipzen A."/>
            <person name="Daum C."/>
            <person name="Saski C.A."/>
            <person name="Payton A.C."/>
            <person name="Mcbreen J.C."/>
            <person name="Conrad R.E."/>
            <person name="Kollar L.M."/>
            <person name="Olsson S."/>
            <person name="Huttunen S."/>
            <person name="Landis J.B."/>
            <person name="Wickett N.J."/>
            <person name="Johnson M.G."/>
            <person name="Rensing S.A."/>
            <person name="Grimwood J."/>
            <person name="Schmutz J."/>
            <person name="Mcdaniel S.F."/>
        </authorList>
    </citation>
    <scope>NUCLEOTIDE SEQUENCE</scope>
    <source>
        <strain evidence="27">R40</strain>
    </source>
</reference>
<dbReference type="Gene3D" id="3.90.550.10">
    <property type="entry name" value="Spore Coat Polysaccharide Biosynthesis Protein SpsA, Chain A"/>
    <property type="match status" value="1"/>
</dbReference>
<keyword evidence="28" id="KW-1185">Reference proteome</keyword>
<dbReference type="EC" id="2.4.1.143" evidence="5"/>
<keyword evidence="10 24" id="KW-0479">Metal-binding</keyword>
<evidence type="ECO:0000256" key="19">
    <source>
        <dbReference type="ARBA" id="ARBA00031203"/>
    </source>
</evidence>
<comment type="cofactor">
    <cofactor evidence="1 24">
        <name>Mn(2+)</name>
        <dbReference type="ChEBI" id="CHEBI:29035"/>
    </cofactor>
</comment>
<comment type="subcellular location">
    <subcellularLocation>
        <location evidence="2">Golgi apparatus membrane</location>
        <topology evidence="2">Single-pass type II membrane protein</topology>
    </subcellularLocation>
</comment>
<dbReference type="GO" id="GO:0005795">
    <property type="term" value="C:Golgi stack"/>
    <property type="evidence" value="ECO:0007669"/>
    <property type="project" value="InterPro"/>
</dbReference>
<dbReference type="GO" id="GO:0009312">
    <property type="term" value="P:oligosaccharide biosynthetic process"/>
    <property type="evidence" value="ECO:0007669"/>
    <property type="project" value="InterPro"/>
</dbReference>
<dbReference type="Pfam" id="PF05060">
    <property type="entry name" value="MGAT2"/>
    <property type="match status" value="1"/>
</dbReference>
<dbReference type="Proteomes" id="UP000822688">
    <property type="component" value="Chromosome 4"/>
</dbReference>
<evidence type="ECO:0000256" key="17">
    <source>
        <dbReference type="ARBA" id="ARBA00023211"/>
    </source>
</evidence>
<evidence type="ECO:0000256" key="15">
    <source>
        <dbReference type="ARBA" id="ARBA00023157"/>
    </source>
</evidence>
<keyword evidence="14 26" id="KW-0472">Membrane</keyword>
<evidence type="ECO:0000256" key="22">
    <source>
        <dbReference type="ARBA" id="ARBA00093257"/>
    </source>
</evidence>
<evidence type="ECO:0000256" key="11">
    <source>
        <dbReference type="ARBA" id="ARBA00022968"/>
    </source>
</evidence>
<organism evidence="27 28">
    <name type="scientific">Ceratodon purpureus</name>
    <name type="common">Fire moss</name>
    <name type="synonym">Dicranum purpureum</name>
    <dbReference type="NCBI Taxonomy" id="3225"/>
    <lineage>
        <taxon>Eukaryota</taxon>
        <taxon>Viridiplantae</taxon>
        <taxon>Streptophyta</taxon>
        <taxon>Embryophyta</taxon>
        <taxon>Bryophyta</taxon>
        <taxon>Bryophytina</taxon>
        <taxon>Bryopsida</taxon>
        <taxon>Dicranidae</taxon>
        <taxon>Pseudoditrichales</taxon>
        <taxon>Ditrichaceae</taxon>
        <taxon>Ceratodon</taxon>
    </lineage>
</organism>
<sequence>MGLFSSKRGAAASSCGGRQLWILLLLQIMVLVFVVGPYLAATEEFNGWLEGGNLRRPAGSPVVDPEALRLRGVNLPELNELAKQLLVRNSLPPRNRDLFPALSDDRVVIVLYVHSRPKYLELVVSSLAEVRGINETLLIVSHDGFYEEMNTIVESIRFCQVKQIFAPWSPHLYTDQFPGFTPGDCQSKDDADRLGCKGNADQYGNHRSVRIVSLKHHWWWMMNTVWDGLEETKGFNGHMMFIEEDHYMLPNAYRNIQILAKLKQEKCPDCIAVNAAPFDVKSRGEGFSKLVAEKVGNVGYTFNRTVWERIHDKAESFCTFDDYNWDITMWATIYPTFGSARYTLRGPRTSAVHFGRCGLHQGYSKSRSTECRDSSMRLGIIDEGDKVPNIDPRWPVHTFPIKGYSSGFRGWGGWGDKRDQQLCFAYSSMYSNPIIPTDH</sequence>
<comment type="catalytic activity">
    <reaction evidence="22">
        <text>an N(4)-{beta-D-GlcNAc-(1-&gt;2)-alpha-D-Man-(1-&gt;3)-[alpha-D-Man-(1-&gt;6)]-beta-D-Man-(1-&gt;4)-beta-D-GlcNAc-(1-&gt;4)-beta-D-GlcNAc}-L-asparaginyl-[protein] + UDP-N-acetyl-alpha-D-glucosamine = N(4)-{beta-D-GlcNAc-(1-&gt;2)-alpha-D-Man-(1-&gt;3)-[beta-D-GlcNAc-(1-&gt;2)-alpha-D-Man-(1-&gt;6)]-beta-D-Man-(1-&gt;4)-beta-D-GlcNAc-(1-&gt;4)-beta-D-GlcNAc}-L-asparaginyl-[protein] + UDP + H(+)</text>
        <dbReference type="Rhea" id="RHEA:12941"/>
        <dbReference type="Rhea" id="RHEA-COMP:13526"/>
        <dbReference type="Rhea" id="RHEA-COMP:14369"/>
        <dbReference type="ChEBI" id="CHEBI:15378"/>
        <dbReference type="ChEBI" id="CHEBI:57705"/>
        <dbReference type="ChEBI" id="CHEBI:58223"/>
        <dbReference type="ChEBI" id="CHEBI:60615"/>
        <dbReference type="ChEBI" id="CHEBI:60651"/>
        <dbReference type="EC" id="2.4.1.143"/>
    </reaction>
</comment>
<keyword evidence="8" id="KW-0808">Transferase</keyword>
<evidence type="ECO:0000256" key="9">
    <source>
        <dbReference type="ARBA" id="ARBA00022692"/>
    </source>
</evidence>
<feature type="transmembrane region" description="Helical" evidence="26">
    <location>
        <begin position="20"/>
        <end position="40"/>
    </location>
</feature>
<evidence type="ECO:0000256" key="1">
    <source>
        <dbReference type="ARBA" id="ARBA00001936"/>
    </source>
</evidence>
<evidence type="ECO:0000256" key="26">
    <source>
        <dbReference type="SAM" id="Phobius"/>
    </source>
</evidence>
<accession>A0A8T0IER1</accession>
<keyword evidence="9 26" id="KW-0812">Transmembrane</keyword>
<evidence type="ECO:0000256" key="3">
    <source>
        <dbReference type="ARBA" id="ARBA00004922"/>
    </source>
</evidence>
<dbReference type="PANTHER" id="PTHR12871">
    <property type="entry name" value="BETA-1,2-N-ACETYLGLUCOSAMINYLTRANSFERASE II"/>
    <property type="match status" value="1"/>
</dbReference>
<evidence type="ECO:0000256" key="8">
    <source>
        <dbReference type="ARBA" id="ARBA00022679"/>
    </source>
</evidence>
<protein>
    <recommendedName>
        <fullName evidence="6">Alpha-1,6-mannosyl-glycoprotein 2-beta-N-acetylglucosaminyltransferase</fullName>
        <ecNumber evidence="5">2.4.1.143</ecNumber>
    </recommendedName>
    <alternativeName>
        <fullName evidence="21">Beta-1,2-N-acetylglucosaminyltransferase II</fullName>
    </alternativeName>
    <alternativeName>
        <fullName evidence="20">GlcNAc-T II</fullName>
    </alternativeName>
    <alternativeName>
        <fullName evidence="19">Mannoside acetylglucosaminyltransferase 2</fullName>
    </alternativeName>
    <alternativeName>
        <fullName evidence="18">N-glycosyl-oligosaccharide-glycoprotein N-acetylglucosaminyltransferase II</fullName>
    </alternativeName>
</protein>
<evidence type="ECO:0000313" key="28">
    <source>
        <dbReference type="Proteomes" id="UP000822688"/>
    </source>
</evidence>
<evidence type="ECO:0000256" key="7">
    <source>
        <dbReference type="ARBA" id="ARBA00022676"/>
    </source>
</evidence>
<dbReference type="GO" id="GO:0006487">
    <property type="term" value="P:protein N-linked glycosylation"/>
    <property type="evidence" value="ECO:0007669"/>
    <property type="project" value="TreeGrafter"/>
</dbReference>
<keyword evidence="12 26" id="KW-1133">Transmembrane helix</keyword>
<evidence type="ECO:0000256" key="16">
    <source>
        <dbReference type="ARBA" id="ARBA00023180"/>
    </source>
</evidence>
<comment type="similarity">
    <text evidence="4">Belongs to the glycosyltransferase 16 (GT16) protein family.</text>
</comment>
<dbReference type="InterPro" id="IPR029044">
    <property type="entry name" value="Nucleotide-diphossugar_trans"/>
</dbReference>
<evidence type="ECO:0000256" key="20">
    <source>
        <dbReference type="ARBA" id="ARBA00032552"/>
    </source>
</evidence>
<feature type="disulfide bond" evidence="25">
    <location>
        <begin position="185"/>
        <end position="196"/>
    </location>
</feature>
<feature type="disulfide bond" evidence="25">
    <location>
        <begin position="267"/>
        <end position="270"/>
    </location>
</feature>
<keyword evidence="11" id="KW-0735">Signal-anchor</keyword>
<feature type="binding site" evidence="24">
    <location>
        <position position="353"/>
    </location>
    <ligand>
        <name>Mn(2+)</name>
        <dbReference type="ChEBI" id="CHEBI:29035"/>
    </ligand>
</feature>
<dbReference type="PANTHER" id="PTHR12871:SF0">
    <property type="entry name" value="ALPHA-1,6-MANNOSYL-GLYCOPROTEIN 2-BETA-N-ACETYLGLUCOSAMINYLTRANSFERASE"/>
    <property type="match status" value="1"/>
</dbReference>
<dbReference type="AlphaFoldDB" id="A0A8T0IER1"/>
<evidence type="ECO:0000256" key="24">
    <source>
        <dbReference type="PIRSR" id="PIRSR607754-2"/>
    </source>
</evidence>
<evidence type="ECO:0000256" key="13">
    <source>
        <dbReference type="ARBA" id="ARBA00023034"/>
    </source>
</evidence>
<dbReference type="GO" id="GO:0046872">
    <property type="term" value="F:metal ion binding"/>
    <property type="evidence" value="ECO:0007669"/>
    <property type="project" value="UniProtKB-KW"/>
</dbReference>
<dbReference type="EMBL" id="CM026424">
    <property type="protein sequence ID" value="KAG0580993.1"/>
    <property type="molecule type" value="Genomic_DNA"/>
</dbReference>
<evidence type="ECO:0000256" key="10">
    <source>
        <dbReference type="ARBA" id="ARBA00022723"/>
    </source>
</evidence>
<evidence type="ECO:0000256" key="2">
    <source>
        <dbReference type="ARBA" id="ARBA00004323"/>
    </source>
</evidence>
<keyword evidence="13" id="KW-0333">Golgi apparatus</keyword>
<evidence type="ECO:0000256" key="14">
    <source>
        <dbReference type="ARBA" id="ARBA00023136"/>
    </source>
</evidence>
<dbReference type="GO" id="GO:0008455">
    <property type="term" value="F:alpha-1,6-mannosylglycoprotein 2-beta-N-acetylglucosaminyltransferase activity"/>
    <property type="evidence" value="ECO:0007669"/>
    <property type="project" value="UniProtKB-EC"/>
</dbReference>
<evidence type="ECO:0000256" key="21">
    <source>
        <dbReference type="ARBA" id="ARBA00032915"/>
    </source>
</evidence>
<dbReference type="GO" id="GO:0000139">
    <property type="term" value="C:Golgi membrane"/>
    <property type="evidence" value="ECO:0007669"/>
    <property type="project" value="UniProtKB-SubCell"/>
</dbReference>
<feature type="binding site" evidence="24">
    <location>
        <position position="245"/>
    </location>
    <ligand>
        <name>Mn(2+)</name>
        <dbReference type="ChEBI" id="CHEBI:29035"/>
    </ligand>
</feature>
<comment type="pathway">
    <text evidence="3">Protein modification; protein glycosylation.</text>
</comment>
<dbReference type="InterPro" id="IPR007754">
    <property type="entry name" value="GlcNAc_II"/>
</dbReference>
<evidence type="ECO:0000256" key="4">
    <source>
        <dbReference type="ARBA" id="ARBA00011011"/>
    </source>
</evidence>
<evidence type="ECO:0000256" key="12">
    <source>
        <dbReference type="ARBA" id="ARBA00022989"/>
    </source>
</evidence>
<keyword evidence="15 25" id="KW-1015">Disulfide bond</keyword>
<gene>
    <name evidence="27" type="ORF">KC19_4G216400</name>
</gene>
<feature type="disulfide bond" evidence="25">
    <location>
        <begin position="318"/>
        <end position="423"/>
    </location>
</feature>
<evidence type="ECO:0000256" key="18">
    <source>
        <dbReference type="ARBA" id="ARBA00029663"/>
    </source>
</evidence>
<evidence type="ECO:0000256" key="25">
    <source>
        <dbReference type="PIRSR" id="PIRSR607754-3"/>
    </source>
</evidence>
<evidence type="ECO:0000256" key="5">
    <source>
        <dbReference type="ARBA" id="ARBA00012613"/>
    </source>
</evidence>
<proteinExistence type="inferred from homology"/>